<organism evidence="1 2">
    <name type="scientific">Hibiscus sabdariffa</name>
    <name type="common">roselle</name>
    <dbReference type="NCBI Taxonomy" id="183260"/>
    <lineage>
        <taxon>Eukaryota</taxon>
        <taxon>Viridiplantae</taxon>
        <taxon>Streptophyta</taxon>
        <taxon>Embryophyta</taxon>
        <taxon>Tracheophyta</taxon>
        <taxon>Spermatophyta</taxon>
        <taxon>Magnoliopsida</taxon>
        <taxon>eudicotyledons</taxon>
        <taxon>Gunneridae</taxon>
        <taxon>Pentapetalae</taxon>
        <taxon>rosids</taxon>
        <taxon>malvids</taxon>
        <taxon>Malvales</taxon>
        <taxon>Malvaceae</taxon>
        <taxon>Malvoideae</taxon>
        <taxon>Hibiscus</taxon>
    </lineage>
</organism>
<gene>
    <name evidence="1" type="ORF">V6N11_010119</name>
</gene>
<reference evidence="1 2" key="1">
    <citation type="journal article" date="2024" name="G3 (Bethesda)">
        <title>Genome assembly of Hibiscus sabdariffa L. provides insights into metabolisms of medicinal natural products.</title>
        <authorList>
            <person name="Kim T."/>
        </authorList>
    </citation>
    <scope>NUCLEOTIDE SEQUENCE [LARGE SCALE GENOMIC DNA]</scope>
    <source>
        <strain evidence="1">TK-2024</strain>
        <tissue evidence="1">Old leaves</tissue>
    </source>
</reference>
<evidence type="ECO:0000313" key="1">
    <source>
        <dbReference type="EMBL" id="KAK8986563.1"/>
    </source>
</evidence>
<accession>A0ABR2PDP4</accession>
<sequence length="83" mass="9534">MNLSTHRTEEGKIEDLTSILDTVDAIAMEEQDLTARKCPWVSAKESPPPPSMMCLLRSLGERRTFKKWKMEYIRNSRIFGFGG</sequence>
<keyword evidence="2" id="KW-1185">Reference proteome</keyword>
<evidence type="ECO:0000313" key="2">
    <source>
        <dbReference type="Proteomes" id="UP001396334"/>
    </source>
</evidence>
<dbReference type="Proteomes" id="UP001396334">
    <property type="component" value="Unassembled WGS sequence"/>
</dbReference>
<name>A0ABR2PDP4_9ROSI</name>
<dbReference type="EMBL" id="JBBPBN010000063">
    <property type="protein sequence ID" value="KAK8986563.1"/>
    <property type="molecule type" value="Genomic_DNA"/>
</dbReference>
<proteinExistence type="predicted"/>
<comment type="caution">
    <text evidence="1">The sequence shown here is derived from an EMBL/GenBank/DDBJ whole genome shotgun (WGS) entry which is preliminary data.</text>
</comment>
<protein>
    <submittedName>
        <fullName evidence="1">Uncharacterized protein</fullName>
    </submittedName>
</protein>